<evidence type="ECO:0000259" key="3">
    <source>
        <dbReference type="Pfam" id="PF07905"/>
    </source>
</evidence>
<evidence type="ECO:0000259" key="5">
    <source>
        <dbReference type="Pfam" id="PF17853"/>
    </source>
</evidence>
<protein>
    <submittedName>
        <fullName evidence="6">PucR family transcriptional regulator</fullName>
    </submittedName>
</protein>
<dbReference type="InterPro" id="IPR025736">
    <property type="entry name" value="PucR_C-HTH_dom"/>
</dbReference>
<dbReference type="InterPro" id="IPR012914">
    <property type="entry name" value="PucR_dom"/>
</dbReference>
<name>A0A559KEF2_9BACL</name>
<dbReference type="AlphaFoldDB" id="A0A559KEF2"/>
<keyword evidence="2" id="KW-0175">Coiled coil</keyword>
<evidence type="ECO:0000256" key="2">
    <source>
        <dbReference type="SAM" id="Coils"/>
    </source>
</evidence>
<keyword evidence="7" id="KW-1185">Reference proteome</keyword>
<evidence type="ECO:0000256" key="1">
    <source>
        <dbReference type="ARBA" id="ARBA00006754"/>
    </source>
</evidence>
<reference evidence="6 7" key="1">
    <citation type="submission" date="2019-07" db="EMBL/GenBank/DDBJ databases">
        <authorList>
            <person name="Kim J."/>
        </authorList>
    </citation>
    <scope>NUCLEOTIDE SEQUENCE [LARGE SCALE GENOMIC DNA]</scope>
    <source>
        <strain evidence="6 7">JC52</strain>
    </source>
</reference>
<proteinExistence type="inferred from homology"/>
<dbReference type="Proteomes" id="UP000317036">
    <property type="component" value="Unassembled WGS sequence"/>
</dbReference>
<dbReference type="PANTHER" id="PTHR33744:SF1">
    <property type="entry name" value="DNA-BINDING TRANSCRIPTIONAL ACTIVATOR ADER"/>
    <property type="match status" value="1"/>
</dbReference>
<dbReference type="EMBL" id="VNJI01000007">
    <property type="protein sequence ID" value="TVY10504.1"/>
    <property type="molecule type" value="Genomic_DNA"/>
</dbReference>
<dbReference type="PANTHER" id="PTHR33744">
    <property type="entry name" value="CARBOHYDRATE DIACID REGULATOR"/>
    <property type="match status" value="1"/>
</dbReference>
<feature type="coiled-coil region" evidence="2">
    <location>
        <begin position="376"/>
        <end position="403"/>
    </location>
</feature>
<dbReference type="InterPro" id="IPR042070">
    <property type="entry name" value="PucR_C-HTH_sf"/>
</dbReference>
<dbReference type="OrthoDB" id="143422at2"/>
<comment type="similarity">
    <text evidence="1">Belongs to the CdaR family.</text>
</comment>
<dbReference type="InterPro" id="IPR051448">
    <property type="entry name" value="CdaR-like_regulators"/>
</dbReference>
<dbReference type="RefSeq" id="WP_144844985.1">
    <property type="nucleotide sequence ID" value="NZ_VNJI01000007.1"/>
</dbReference>
<gene>
    <name evidence="6" type="ORF">FPZ49_07135</name>
</gene>
<dbReference type="Pfam" id="PF13556">
    <property type="entry name" value="HTH_30"/>
    <property type="match status" value="1"/>
</dbReference>
<feature type="domain" description="PucR C-terminal helix-turn-helix" evidence="4">
    <location>
        <begin position="485"/>
        <end position="543"/>
    </location>
</feature>
<feature type="domain" description="Purine catabolism PurC-like" evidence="3">
    <location>
        <begin position="12"/>
        <end position="130"/>
    </location>
</feature>
<feature type="domain" description="CdaR GGDEF-like" evidence="5">
    <location>
        <begin position="314"/>
        <end position="433"/>
    </location>
</feature>
<organism evidence="6 7">
    <name type="scientific">Paenibacillus cremeus</name>
    <dbReference type="NCBI Taxonomy" id="2163881"/>
    <lineage>
        <taxon>Bacteria</taxon>
        <taxon>Bacillati</taxon>
        <taxon>Bacillota</taxon>
        <taxon>Bacilli</taxon>
        <taxon>Bacillales</taxon>
        <taxon>Paenibacillaceae</taxon>
        <taxon>Paenibacillus</taxon>
    </lineage>
</organism>
<evidence type="ECO:0000313" key="6">
    <source>
        <dbReference type="EMBL" id="TVY10504.1"/>
    </source>
</evidence>
<sequence>MEPKRLLTVGEALQRPLFQHAKVVAGAGGLHRPIRWVHILEIASFEKLIHGEEMILTTGIGFQLDRAASVSFMDNLIQQQAACLCIELGPYFQSVSDELLELANRCDFPFIVFPHQVRFVDITQDLHSLIINRHHEALQELESVSRAFHRLSLTSQGTLQILKLLHKSTHAQLMFQPLAGKPICWPAIPAEEQGHRLQALKGFREQWEQLSPDSAPCVHELDGQTVIVKPVGALHQTWAYLLMQTDLKPQEYDFLLLDSAALSIAQELLRTRYIEERKLFSENVWVDQLLNHRVEDEPQIQAMMGPEFKRVSERNYHVCLIELGHGQDEGSATEEFDGESIRYHFCLLLRSTFEKHCFHPFITLKNNRLAVIAVDMKSKVRTKERLQQALESLREGQADERLKNLKLLIGVGRGYTQLSSTYNSHQEAVQALSLYPVLGRPILFYDELGVFQLLLPINDGTTLQQFIRNYLGPLLDYDQAKGSELVLTLKVYLDHDGSKQIAAQKLYIVRQSLYYRLEKIAELLGPHFMAPEQRISIQVALRAYQLLYPDKFVTASPPR</sequence>
<evidence type="ECO:0000259" key="4">
    <source>
        <dbReference type="Pfam" id="PF13556"/>
    </source>
</evidence>
<accession>A0A559KEF2</accession>
<evidence type="ECO:0000313" key="7">
    <source>
        <dbReference type="Proteomes" id="UP000317036"/>
    </source>
</evidence>
<dbReference type="Gene3D" id="1.10.10.2840">
    <property type="entry name" value="PucR C-terminal helix-turn-helix domain"/>
    <property type="match status" value="1"/>
</dbReference>
<comment type="caution">
    <text evidence="6">The sequence shown here is derived from an EMBL/GenBank/DDBJ whole genome shotgun (WGS) entry which is preliminary data.</text>
</comment>
<dbReference type="InterPro" id="IPR041522">
    <property type="entry name" value="CdaR_GGDEF"/>
</dbReference>
<dbReference type="Pfam" id="PF17853">
    <property type="entry name" value="GGDEF_2"/>
    <property type="match status" value="1"/>
</dbReference>
<dbReference type="Pfam" id="PF07905">
    <property type="entry name" value="PucR"/>
    <property type="match status" value="1"/>
</dbReference>